<evidence type="ECO:0000313" key="1">
    <source>
        <dbReference type="EMBL" id="PIP86962.1"/>
    </source>
</evidence>
<protein>
    <submittedName>
        <fullName evidence="1">Uncharacterized protein</fullName>
    </submittedName>
</protein>
<organism evidence="1 2">
    <name type="scientific">Candidatus Campbellbacteria bacterium CG22_combo_CG10-13_8_21_14_all_36_13</name>
    <dbReference type="NCBI Taxonomy" id="1974529"/>
    <lineage>
        <taxon>Bacteria</taxon>
        <taxon>Candidatus Campbelliibacteriota</taxon>
    </lineage>
</organism>
<accession>A0A2H0DXQ9</accession>
<dbReference type="AlphaFoldDB" id="A0A2H0DXQ9"/>
<name>A0A2H0DXQ9_9BACT</name>
<reference evidence="1 2" key="1">
    <citation type="submission" date="2017-09" db="EMBL/GenBank/DDBJ databases">
        <title>Depth-based differentiation of microbial function through sediment-hosted aquifers and enrichment of novel symbionts in the deep terrestrial subsurface.</title>
        <authorList>
            <person name="Probst A.J."/>
            <person name="Ladd B."/>
            <person name="Jarett J.K."/>
            <person name="Geller-Mcgrath D.E."/>
            <person name="Sieber C.M."/>
            <person name="Emerson J.B."/>
            <person name="Anantharaman K."/>
            <person name="Thomas B.C."/>
            <person name="Malmstrom R."/>
            <person name="Stieglmeier M."/>
            <person name="Klingl A."/>
            <person name="Woyke T."/>
            <person name="Ryan C.M."/>
            <person name="Banfield J.F."/>
        </authorList>
    </citation>
    <scope>NUCLEOTIDE SEQUENCE [LARGE SCALE GENOMIC DNA]</scope>
    <source>
        <strain evidence="1">CG22_combo_CG10-13_8_21_14_all_36_13</strain>
    </source>
</reference>
<evidence type="ECO:0000313" key="2">
    <source>
        <dbReference type="Proteomes" id="UP000231143"/>
    </source>
</evidence>
<dbReference type="EMBL" id="PCTT01000037">
    <property type="protein sequence ID" value="PIP86962.1"/>
    <property type="molecule type" value="Genomic_DNA"/>
</dbReference>
<dbReference type="Proteomes" id="UP000231143">
    <property type="component" value="Unassembled WGS sequence"/>
</dbReference>
<sequence length="389" mass="45799">MDMSFEIPESQTNENQENNSFEVMKTPEILIAREHGLELTSVLLKVRDSRYGDNESELSREIVEHFIQNEVAQDLSINSDEIFTSIKAPGVDEESLYMLSLLYEHPERTDDIFETIKEHKNIDLLEIARIQAIFFRTLDALKSSFYGTVIAGKMDAEAEKDIEIRKAQIEEIRTRFEKIINFFRPDEMTTKTKRVIFVPTNPILKRNSGRNFSLNEEQIIISHRENYSNQDHEFMHGIINPIVEKIILILTNEQEAKILEMASGKLKEGYGELPFSLLCEELVRTYNDVFKLGKRPESYEDFLDKISVLSDEQFREELKKNIGLKTRCEQFGISSRNEMLEMAREYFDSFEKNTLRELLFTLYEEYESREEKTDENFEQFLLKNLKERI</sequence>
<gene>
    <name evidence="1" type="ORF">COW81_02760</name>
</gene>
<proteinExistence type="predicted"/>
<comment type="caution">
    <text evidence="1">The sequence shown here is derived from an EMBL/GenBank/DDBJ whole genome shotgun (WGS) entry which is preliminary data.</text>
</comment>